<reference evidence="1" key="1">
    <citation type="submission" date="2021-03" db="EMBL/GenBank/DDBJ databases">
        <authorList>
            <consortium name="DOE Joint Genome Institute"/>
            <person name="Ahrendt S."/>
            <person name="Looney B.P."/>
            <person name="Miyauchi S."/>
            <person name="Morin E."/>
            <person name="Drula E."/>
            <person name="Courty P.E."/>
            <person name="Chicoki N."/>
            <person name="Fauchery L."/>
            <person name="Kohler A."/>
            <person name="Kuo A."/>
            <person name="Labutti K."/>
            <person name="Pangilinan J."/>
            <person name="Lipzen A."/>
            <person name="Riley R."/>
            <person name="Andreopoulos W."/>
            <person name="He G."/>
            <person name="Johnson J."/>
            <person name="Barry K.W."/>
            <person name="Grigoriev I.V."/>
            <person name="Nagy L."/>
            <person name="Hibbett D."/>
            <person name="Henrissat B."/>
            <person name="Matheny P.B."/>
            <person name="Labbe J."/>
            <person name="Martin F."/>
        </authorList>
    </citation>
    <scope>NUCLEOTIDE SEQUENCE</scope>
    <source>
        <strain evidence="1">HHB10654</strain>
    </source>
</reference>
<reference evidence="1" key="2">
    <citation type="journal article" date="2022" name="New Phytol.">
        <title>Evolutionary transition to the ectomycorrhizal habit in the genomes of a hyperdiverse lineage of mushroom-forming fungi.</title>
        <authorList>
            <person name="Looney B."/>
            <person name="Miyauchi S."/>
            <person name="Morin E."/>
            <person name="Drula E."/>
            <person name="Courty P.E."/>
            <person name="Kohler A."/>
            <person name="Kuo A."/>
            <person name="LaButti K."/>
            <person name="Pangilinan J."/>
            <person name="Lipzen A."/>
            <person name="Riley R."/>
            <person name="Andreopoulos W."/>
            <person name="He G."/>
            <person name="Johnson J."/>
            <person name="Nolan M."/>
            <person name="Tritt A."/>
            <person name="Barry K.W."/>
            <person name="Grigoriev I.V."/>
            <person name="Nagy L.G."/>
            <person name="Hibbett D."/>
            <person name="Henrissat B."/>
            <person name="Matheny P.B."/>
            <person name="Labbe J."/>
            <person name="Martin F.M."/>
        </authorList>
    </citation>
    <scope>NUCLEOTIDE SEQUENCE</scope>
    <source>
        <strain evidence="1">HHB10654</strain>
    </source>
</reference>
<evidence type="ECO:0000313" key="1">
    <source>
        <dbReference type="EMBL" id="KAI0054890.1"/>
    </source>
</evidence>
<name>A0ACB8SEM2_9AGAM</name>
<proteinExistence type="predicted"/>
<protein>
    <submittedName>
        <fullName evidence="1">Uncharacterized protein</fullName>
    </submittedName>
</protein>
<dbReference type="Proteomes" id="UP000814140">
    <property type="component" value="Unassembled WGS sequence"/>
</dbReference>
<gene>
    <name evidence="1" type="ORF">BV25DRAFT_1816394</name>
</gene>
<keyword evidence="2" id="KW-1185">Reference proteome</keyword>
<dbReference type="EMBL" id="MU277332">
    <property type="protein sequence ID" value="KAI0054890.1"/>
    <property type="molecule type" value="Genomic_DNA"/>
</dbReference>
<evidence type="ECO:0000313" key="2">
    <source>
        <dbReference type="Proteomes" id="UP000814140"/>
    </source>
</evidence>
<sequence>MDVDELSDFSADFDSKPHPERDTTLANATLFMRNAIWWREFCHAVSIGDTGRLWEVMKTWIFTFAGSGNPYYCQYLLELYCNMKWEWHPELRDAILNNWLVNLKGRPGHFSEMDLMQEHHNFWLEDMAQHKGKEFDDDFYRKTLSLCVRDFLHLKDEMEETVELEERTKKHGEPHQDNELRAGMALLRLHEVNRRRPGRDHGFIAVDDFEEGYAVLGNKIPKFIVRTTVYRNIFGQDGPATALPNDMLADDDDWPTSARDEVDAAALFRPRNQDDPIEDETLVGQSQDD</sequence>
<comment type="caution">
    <text evidence="1">The sequence shown here is derived from an EMBL/GenBank/DDBJ whole genome shotgun (WGS) entry which is preliminary data.</text>
</comment>
<organism evidence="1 2">
    <name type="scientific">Artomyces pyxidatus</name>
    <dbReference type="NCBI Taxonomy" id="48021"/>
    <lineage>
        <taxon>Eukaryota</taxon>
        <taxon>Fungi</taxon>
        <taxon>Dikarya</taxon>
        <taxon>Basidiomycota</taxon>
        <taxon>Agaricomycotina</taxon>
        <taxon>Agaricomycetes</taxon>
        <taxon>Russulales</taxon>
        <taxon>Auriscalpiaceae</taxon>
        <taxon>Artomyces</taxon>
    </lineage>
</organism>
<accession>A0ACB8SEM2</accession>